<dbReference type="EC" id="1.1.1.303" evidence="3"/>
<dbReference type="PANTHER" id="PTHR43639:SF1">
    <property type="entry name" value="SHORT-CHAIN DEHYDROGENASE_REDUCTASE FAMILY PROTEIN"/>
    <property type="match status" value="1"/>
</dbReference>
<dbReference type="PRINTS" id="PR00081">
    <property type="entry name" value="GDHRDH"/>
</dbReference>
<keyword evidence="4" id="KW-1185">Reference proteome</keyword>
<dbReference type="Pfam" id="PF13561">
    <property type="entry name" value="adh_short_C2"/>
    <property type="match status" value="1"/>
</dbReference>
<evidence type="ECO:0000256" key="1">
    <source>
        <dbReference type="ARBA" id="ARBA00006484"/>
    </source>
</evidence>
<dbReference type="SUPFAM" id="SSF51735">
    <property type="entry name" value="NAD(P)-binding Rossmann-fold domains"/>
    <property type="match status" value="1"/>
</dbReference>
<keyword evidence="2 3" id="KW-0560">Oxidoreductase</keyword>
<accession>A0AA86L1W8</accession>
<protein>
    <submittedName>
        <fullName evidence="3">Diacetyl reductase (S)-acetoin forming</fullName>
        <ecNumber evidence="3">1.1.1.303</ecNumber>
        <ecNumber evidence="3">1.1.1.304</ecNumber>
    </submittedName>
</protein>
<dbReference type="EC" id="1.1.1.304" evidence="3"/>
<dbReference type="KEGG" id="sgi:SGRAN_0467"/>
<name>A0AA86L1W8_9SPHN</name>
<sequence length="253" mass="25998">MANELDGRIALVTGASRGLGRDIAARLAAAGAAVALVDRKARWSEDFAQEIESAGGRAIALGCDVSDREALHAAFDAAVEALGGLDVVVNNAMWTRYAPVEQIEKESLDRMLGVGIAGIVWGTQAAARYMRPRGGGAIVNIASVSARMGLPNAMVYCGIKAAVEGMTRSAAIELAPAGIRVNAVAPSTIATEGVRAMLDEAAFAARVASTPLGRLGETTDIAEAVLFFADSARSGFVTGQSLLVDGGISIALR</sequence>
<comment type="similarity">
    <text evidence="1">Belongs to the short-chain dehydrogenases/reductases (SDR) family.</text>
</comment>
<dbReference type="PRINTS" id="PR00080">
    <property type="entry name" value="SDRFAMILY"/>
</dbReference>
<reference evidence="3 4" key="1">
    <citation type="journal article" date="2016" name="BMC Genomics">
        <title>Genomic analysis of the nitrate-respiring Sphingopyxis granuli (formerly Sphingomonas macrogoltabida) strain TFA.</title>
        <authorList>
            <person name="Garcia-Romero I."/>
            <person name="Perez-Pulido A.J."/>
            <person name="Gonzalez-Flores Y.E."/>
            <person name="Reyes-Ramirez F."/>
            <person name="Santero E."/>
            <person name="Floriano B."/>
        </authorList>
    </citation>
    <scope>NUCLEOTIDE SEQUENCE [LARGE SCALE GENOMIC DNA]</scope>
    <source>
        <strain evidence="3 4">TFA</strain>
    </source>
</reference>
<dbReference type="InterPro" id="IPR002347">
    <property type="entry name" value="SDR_fam"/>
</dbReference>
<dbReference type="Proteomes" id="UP000058599">
    <property type="component" value="Chromosome"/>
</dbReference>
<proteinExistence type="inferred from homology"/>
<dbReference type="EMBL" id="CP012199">
    <property type="protein sequence ID" value="AMG72863.1"/>
    <property type="molecule type" value="Genomic_DNA"/>
</dbReference>
<evidence type="ECO:0000256" key="2">
    <source>
        <dbReference type="ARBA" id="ARBA00023002"/>
    </source>
</evidence>
<dbReference type="RefSeq" id="WP_067180454.1">
    <property type="nucleotide sequence ID" value="NZ_CP012199.1"/>
</dbReference>
<gene>
    <name evidence="3" type="primary">budC</name>
    <name evidence="3" type="ORF">SGRAN_0467</name>
</gene>
<evidence type="ECO:0000313" key="4">
    <source>
        <dbReference type="Proteomes" id="UP000058599"/>
    </source>
</evidence>
<dbReference type="GO" id="GO:0052587">
    <property type="term" value="F:diacetyl reductase ((R)-acetoin forming) (NAD+) activity"/>
    <property type="evidence" value="ECO:0007669"/>
    <property type="project" value="UniProtKB-EC"/>
</dbReference>
<evidence type="ECO:0000313" key="3">
    <source>
        <dbReference type="EMBL" id="AMG72863.1"/>
    </source>
</evidence>
<dbReference type="AlphaFoldDB" id="A0AA86L1W8"/>
<organism evidence="3 4">
    <name type="scientific">Sphingopyxis granuli</name>
    <dbReference type="NCBI Taxonomy" id="267128"/>
    <lineage>
        <taxon>Bacteria</taxon>
        <taxon>Pseudomonadati</taxon>
        <taxon>Pseudomonadota</taxon>
        <taxon>Alphaproteobacteria</taxon>
        <taxon>Sphingomonadales</taxon>
        <taxon>Sphingomonadaceae</taxon>
        <taxon>Sphingopyxis</taxon>
    </lineage>
</organism>
<dbReference type="PANTHER" id="PTHR43639">
    <property type="entry name" value="OXIDOREDUCTASE, SHORT-CHAIN DEHYDROGENASE/REDUCTASE FAMILY (AFU_ORTHOLOGUE AFUA_5G02870)"/>
    <property type="match status" value="1"/>
</dbReference>
<dbReference type="GO" id="GO:0052588">
    <property type="term" value="F:diacetyl reductase ((S)-acetoin forming) (NAD+) activity"/>
    <property type="evidence" value="ECO:0007669"/>
    <property type="project" value="UniProtKB-EC"/>
</dbReference>
<dbReference type="InterPro" id="IPR036291">
    <property type="entry name" value="NAD(P)-bd_dom_sf"/>
</dbReference>
<dbReference type="FunFam" id="3.40.50.720:FF:000084">
    <property type="entry name" value="Short-chain dehydrogenase reductase"/>
    <property type="match status" value="1"/>
</dbReference>
<dbReference type="NCBIfam" id="NF005559">
    <property type="entry name" value="PRK07231.1"/>
    <property type="match status" value="1"/>
</dbReference>
<dbReference type="Gene3D" id="3.40.50.720">
    <property type="entry name" value="NAD(P)-binding Rossmann-like Domain"/>
    <property type="match status" value="1"/>
</dbReference>